<comment type="similarity">
    <text evidence="4">Belongs to the ECSIT family.</text>
</comment>
<keyword evidence="14" id="KW-1185">Reference proteome</keyword>
<dbReference type="OrthoDB" id="10064298at2759"/>
<dbReference type="SMART" id="SM01284">
    <property type="entry name" value="ECSIT_Cterm"/>
    <property type="match status" value="1"/>
</dbReference>
<dbReference type="GO" id="GO:0005634">
    <property type="term" value="C:nucleus"/>
    <property type="evidence" value="ECO:0007669"/>
    <property type="project" value="UniProtKB-SubCell"/>
</dbReference>
<comment type="caution">
    <text evidence="13">The sequence shown here is derived from an EMBL/GenBank/DDBJ whole genome shotgun (WGS) entry which is preliminary data.</text>
</comment>
<feature type="domain" description="ECSIT C-terminal" evidence="12">
    <location>
        <begin position="240"/>
        <end position="364"/>
    </location>
</feature>
<evidence type="ECO:0000256" key="2">
    <source>
        <dbReference type="ARBA" id="ARBA00004173"/>
    </source>
</evidence>
<proteinExistence type="inferred from homology"/>
<keyword evidence="9" id="KW-0809">Transit peptide</keyword>
<sequence>MLRPRLLSGVLARWTGGADRLQSSRNFGVSNFLLKKADDSEQEEQKQVVAKSIFDVKEKNKNSYIDMVRKFNERNVLKRGHVEFIYAAMKHMDEFGVSKDLEVYKSLIDIFPKGKMIPRNMFQAEFQHYPKHQQCATDILEKMEQNGVIPDMEVEVMLTNVFGKTAHPVRKFMRMYYWMPKFNNLSPWPLPKPVPDDPFELAKLALQRITSVDLLTKINTFDSKDLEDSLDKTWILSAQSPLQKEILERLPSDQPLYVEGAFKIWLRSKCVQYFVLRGKPKPYKPRPTMDEIDDVSNLKSPYIDEEAAEKTLEPLRTVHEQAEGTIIAIAATGTSSKDSLLSWIRFLQKTNPPLDRIPVLFSMTSPFGQVVPVNDSAENQGQRLSD</sequence>
<reference evidence="13 14" key="1">
    <citation type="submission" date="2020-04" db="EMBL/GenBank/DDBJ databases">
        <authorList>
            <person name="Alioto T."/>
            <person name="Alioto T."/>
            <person name="Gomez Garrido J."/>
        </authorList>
    </citation>
    <scope>NUCLEOTIDE SEQUENCE [LARGE SCALE GENOMIC DNA]</scope>
</reference>
<keyword evidence="8" id="KW-0391">Immunity</keyword>
<evidence type="ECO:0000256" key="6">
    <source>
        <dbReference type="ARBA" id="ARBA00022490"/>
    </source>
</evidence>
<dbReference type="Proteomes" id="UP000494165">
    <property type="component" value="Unassembled WGS sequence"/>
</dbReference>
<evidence type="ECO:0000256" key="8">
    <source>
        <dbReference type="ARBA" id="ARBA00022859"/>
    </source>
</evidence>
<dbReference type="AlphaFoldDB" id="A0A8S1CAH3"/>
<dbReference type="InterPro" id="IPR046448">
    <property type="entry name" value="ECSIT_N"/>
</dbReference>
<name>A0A8S1CAH3_9INSE</name>
<evidence type="ECO:0000256" key="7">
    <source>
        <dbReference type="ARBA" id="ARBA00022588"/>
    </source>
</evidence>
<evidence type="ECO:0000313" key="13">
    <source>
        <dbReference type="EMBL" id="CAB3365094.1"/>
    </source>
</evidence>
<keyword evidence="11" id="KW-0539">Nucleus</keyword>
<keyword evidence="7" id="KW-0399">Innate immunity</keyword>
<keyword evidence="6" id="KW-0963">Cytoplasm</keyword>
<evidence type="ECO:0000256" key="3">
    <source>
        <dbReference type="ARBA" id="ARBA00004496"/>
    </source>
</evidence>
<gene>
    <name evidence="13" type="ORF">CLODIP_2_CD06730</name>
</gene>
<keyword evidence="10" id="KW-0496">Mitochondrion</keyword>
<evidence type="ECO:0000256" key="4">
    <source>
        <dbReference type="ARBA" id="ARBA00007674"/>
    </source>
</evidence>
<dbReference type="GO" id="GO:0045087">
    <property type="term" value="P:innate immune response"/>
    <property type="evidence" value="ECO:0007669"/>
    <property type="project" value="UniProtKB-KW"/>
</dbReference>
<dbReference type="EMBL" id="CADEPI010000019">
    <property type="protein sequence ID" value="CAB3365094.1"/>
    <property type="molecule type" value="Genomic_DNA"/>
</dbReference>
<evidence type="ECO:0000313" key="14">
    <source>
        <dbReference type="Proteomes" id="UP000494165"/>
    </source>
</evidence>
<evidence type="ECO:0000256" key="10">
    <source>
        <dbReference type="ARBA" id="ARBA00023128"/>
    </source>
</evidence>
<evidence type="ECO:0000256" key="5">
    <source>
        <dbReference type="ARBA" id="ARBA00019998"/>
    </source>
</evidence>
<dbReference type="PANTHER" id="PTHR13113:SF1">
    <property type="entry name" value="EVOLUTIONARILY CONSERVED SIGNALING INTERMEDIATE IN TOLL PATHWAY, MITOCHONDRIAL"/>
    <property type="match status" value="1"/>
</dbReference>
<evidence type="ECO:0000256" key="1">
    <source>
        <dbReference type="ARBA" id="ARBA00004123"/>
    </source>
</evidence>
<dbReference type="GO" id="GO:0005739">
    <property type="term" value="C:mitochondrion"/>
    <property type="evidence" value="ECO:0007669"/>
    <property type="project" value="UniProtKB-SubCell"/>
</dbReference>
<accession>A0A8S1CAH3</accession>
<dbReference type="InterPro" id="IPR029342">
    <property type="entry name" value="ECIST_C"/>
</dbReference>
<evidence type="ECO:0000259" key="12">
    <source>
        <dbReference type="SMART" id="SM01284"/>
    </source>
</evidence>
<dbReference type="GO" id="GO:0007178">
    <property type="term" value="P:cell surface receptor protein serine/threonine kinase signaling pathway"/>
    <property type="evidence" value="ECO:0007669"/>
    <property type="project" value="TreeGrafter"/>
</dbReference>
<dbReference type="PANTHER" id="PTHR13113">
    <property type="entry name" value="ECSIT EVOLUTIONARILY CONSERVED SIGNALING INTERMEDIATE IN TOLL PATHWAYS"/>
    <property type="match status" value="1"/>
</dbReference>
<dbReference type="InterPro" id="IPR010418">
    <property type="entry name" value="ECSIT"/>
</dbReference>
<comment type="subcellular location">
    <subcellularLocation>
        <location evidence="3">Cytoplasm</location>
    </subcellularLocation>
    <subcellularLocation>
        <location evidence="2">Mitochondrion</location>
    </subcellularLocation>
    <subcellularLocation>
        <location evidence="1">Nucleus</location>
    </subcellularLocation>
</comment>
<dbReference type="Pfam" id="PF06239">
    <property type="entry name" value="ECSIT_N"/>
    <property type="match status" value="1"/>
</dbReference>
<evidence type="ECO:0000256" key="11">
    <source>
        <dbReference type="ARBA" id="ARBA00023242"/>
    </source>
</evidence>
<evidence type="ECO:0000256" key="9">
    <source>
        <dbReference type="ARBA" id="ARBA00022946"/>
    </source>
</evidence>
<organism evidence="13 14">
    <name type="scientific">Cloeon dipterum</name>
    <dbReference type="NCBI Taxonomy" id="197152"/>
    <lineage>
        <taxon>Eukaryota</taxon>
        <taxon>Metazoa</taxon>
        <taxon>Ecdysozoa</taxon>
        <taxon>Arthropoda</taxon>
        <taxon>Hexapoda</taxon>
        <taxon>Insecta</taxon>
        <taxon>Pterygota</taxon>
        <taxon>Palaeoptera</taxon>
        <taxon>Ephemeroptera</taxon>
        <taxon>Pisciforma</taxon>
        <taxon>Baetidae</taxon>
        <taxon>Cloeon</taxon>
    </lineage>
</organism>
<protein>
    <recommendedName>
        <fullName evidence="5">Evolutionarily conserved signaling intermediate in Toll pathway, mitochondrial</fullName>
    </recommendedName>
</protein>
<dbReference type="Pfam" id="PF14784">
    <property type="entry name" value="ECSIT_C"/>
    <property type="match status" value="1"/>
</dbReference>